<evidence type="ECO:0000259" key="2">
    <source>
        <dbReference type="Pfam" id="PF06985"/>
    </source>
</evidence>
<dbReference type="Proteomes" id="UP000250140">
    <property type="component" value="Unassembled WGS sequence"/>
</dbReference>
<dbReference type="OrthoDB" id="5416609at2759"/>
<feature type="transmembrane region" description="Helical" evidence="1">
    <location>
        <begin position="554"/>
        <end position="571"/>
    </location>
</feature>
<gene>
    <name evidence="3" type="ORF">AOQ84DRAFT_380743</name>
</gene>
<evidence type="ECO:0000313" key="4">
    <source>
        <dbReference type="Proteomes" id="UP000250140"/>
    </source>
</evidence>
<keyword evidence="1" id="KW-1133">Transmembrane helix</keyword>
<keyword evidence="1" id="KW-0472">Membrane</keyword>
<evidence type="ECO:0000256" key="1">
    <source>
        <dbReference type="SAM" id="Phobius"/>
    </source>
</evidence>
<dbReference type="AlphaFoldDB" id="A0A8E2JP04"/>
<proteinExistence type="predicted"/>
<sequence>MSSRGVTATDYVAMENMRERHGGWRVRSFRWLFRLLFPAWSASLRGPPWYVKPFMYTPLADPTSMIRLIELQGAQPYLWYDPEQTIVTETKEISLSECPQGQEFVAISYCWGNSNDSVKIICNGCVMTITKSLHDALLRFRSEGKRVFWADAICINQADDEEKSHQVHLMRRIYEKAHTVAVWPGEQASYSDYVLNLSEAFGAALQRTSMDNSRSFKDPDMQKALFKDLPQLNDVGWSSVGQFLQRPWFGRMWVIQEIAVAPNAMLHCGSSSTPWSTFAELLQFMLAVGLLESHPDNHVEKVVALMKTRENFQKKAQDDFLVMMLRHRPCQATVAKDKIFALYGISNFPLRPDYTRTDEDVFTDAAIKMMKLYSNLDILSVPHAIKHTKKKTLPSWVPDWTDTPFVAASIPRAKIVEGAPEEPDFQATGDIKNYEFFGEVSEDCKVLTVQGFIMDEIVQAAKPVESLSWGRSISDIIYSDCCFYGALVTWERVAQARSKIPYVTGEDMLDAYWQTLLAGRTPRELDYHRFVFQEWERSWSIWWYVFQLPLPTSFLIWTCWTFGMVAAFVMYTKHQMSGWKDPIPKSSKREVQAFKYSILNRCLIRTAGGYIGLAASSARKGDKIALVQGGRVPLVLRRSLRLSAADWHFVGDTYIHGIMYGAAFDTSRCGSISIL</sequence>
<keyword evidence="1" id="KW-0812">Transmembrane</keyword>
<dbReference type="Pfam" id="PF26639">
    <property type="entry name" value="Het-6_barrel"/>
    <property type="match status" value="1"/>
</dbReference>
<name>A0A8E2JP04_9PEZI</name>
<feature type="domain" description="Heterokaryon incompatibility" evidence="2">
    <location>
        <begin position="104"/>
        <end position="257"/>
    </location>
</feature>
<dbReference type="Pfam" id="PF06985">
    <property type="entry name" value="HET"/>
    <property type="match status" value="1"/>
</dbReference>
<dbReference type="PANTHER" id="PTHR24148">
    <property type="entry name" value="ANKYRIN REPEAT DOMAIN-CONTAINING PROTEIN 39 HOMOLOG-RELATED"/>
    <property type="match status" value="1"/>
</dbReference>
<evidence type="ECO:0000313" key="3">
    <source>
        <dbReference type="EMBL" id="OCL04289.1"/>
    </source>
</evidence>
<dbReference type="PANTHER" id="PTHR24148:SF64">
    <property type="entry name" value="HETEROKARYON INCOMPATIBILITY DOMAIN-CONTAINING PROTEIN"/>
    <property type="match status" value="1"/>
</dbReference>
<dbReference type="EMBL" id="KV750551">
    <property type="protein sequence ID" value="OCL04289.1"/>
    <property type="molecule type" value="Genomic_DNA"/>
</dbReference>
<keyword evidence="4" id="KW-1185">Reference proteome</keyword>
<accession>A0A8E2JP04</accession>
<organism evidence="3 4">
    <name type="scientific">Glonium stellatum</name>
    <dbReference type="NCBI Taxonomy" id="574774"/>
    <lineage>
        <taxon>Eukaryota</taxon>
        <taxon>Fungi</taxon>
        <taxon>Dikarya</taxon>
        <taxon>Ascomycota</taxon>
        <taxon>Pezizomycotina</taxon>
        <taxon>Dothideomycetes</taxon>
        <taxon>Pleosporomycetidae</taxon>
        <taxon>Gloniales</taxon>
        <taxon>Gloniaceae</taxon>
        <taxon>Glonium</taxon>
    </lineage>
</organism>
<dbReference type="InterPro" id="IPR052895">
    <property type="entry name" value="HetReg/Transcr_Mod"/>
</dbReference>
<protein>
    <submittedName>
        <fullName evidence="3">HET-domain-containing protein</fullName>
    </submittedName>
</protein>
<dbReference type="InterPro" id="IPR010730">
    <property type="entry name" value="HET"/>
</dbReference>
<reference evidence="3 4" key="1">
    <citation type="journal article" date="2016" name="Nat. Commun.">
        <title>Ectomycorrhizal ecology is imprinted in the genome of the dominant symbiotic fungus Cenococcum geophilum.</title>
        <authorList>
            <consortium name="DOE Joint Genome Institute"/>
            <person name="Peter M."/>
            <person name="Kohler A."/>
            <person name="Ohm R.A."/>
            <person name="Kuo A."/>
            <person name="Krutzmann J."/>
            <person name="Morin E."/>
            <person name="Arend M."/>
            <person name="Barry K.W."/>
            <person name="Binder M."/>
            <person name="Choi C."/>
            <person name="Clum A."/>
            <person name="Copeland A."/>
            <person name="Grisel N."/>
            <person name="Haridas S."/>
            <person name="Kipfer T."/>
            <person name="LaButti K."/>
            <person name="Lindquist E."/>
            <person name="Lipzen A."/>
            <person name="Maire R."/>
            <person name="Meier B."/>
            <person name="Mihaltcheva S."/>
            <person name="Molinier V."/>
            <person name="Murat C."/>
            <person name="Poggeler S."/>
            <person name="Quandt C.A."/>
            <person name="Sperisen C."/>
            <person name="Tritt A."/>
            <person name="Tisserant E."/>
            <person name="Crous P.W."/>
            <person name="Henrissat B."/>
            <person name="Nehls U."/>
            <person name="Egli S."/>
            <person name="Spatafora J.W."/>
            <person name="Grigoriev I.V."/>
            <person name="Martin F.M."/>
        </authorList>
    </citation>
    <scope>NUCLEOTIDE SEQUENCE [LARGE SCALE GENOMIC DNA]</scope>
    <source>
        <strain evidence="3 4">CBS 207.34</strain>
    </source>
</reference>